<dbReference type="NCBIfam" id="TIGR01182">
    <property type="entry name" value="eda"/>
    <property type="match status" value="1"/>
</dbReference>
<gene>
    <name evidence="7" type="ORF">CFX1CAM_0512</name>
</gene>
<evidence type="ECO:0000313" key="7">
    <source>
        <dbReference type="EMBL" id="SMX53578.1"/>
    </source>
</evidence>
<evidence type="ECO:0000256" key="1">
    <source>
        <dbReference type="ARBA" id="ARBA00004761"/>
    </source>
</evidence>
<reference evidence="8" key="1">
    <citation type="submission" date="2017-05" db="EMBL/GenBank/DDBJ databases">
        <authorList>
            <person name="Kirkegaard R."/>
            <person name="Mcilroy J S."/>
        </authorList>
    </citation>
    <scope>NUCLEOTIDE SEQUENCE [LARGE SCALE GENOMIC DNA]</scope>
</reference>
<evidence type="ECO:0000259" key="6">
    <source>
        <dbReference type="PROSITE" id="PS51819"/>
    </source>
</evidence>
<keyword evidence="4" id="KW-0456">Lyase</keyword>
<evidence type="ECO:0000313" key="8">
    <source>
        <dbReference type="Proteomes" id="UP000195514"/>
    </source>
</evidence>
<proteinExistence type="inferred from homology"/>
<dbReference type="PANTHER" id="PTHR30246">
    <property type="entry name" value="2-KETO-3-DEOXY-6-PHOSPHOGLUCONATE ALDOLASE"/>
    <property type="match status" value="1"/>
</dbReference>
<comment type="subunit">
    <text evidence="3">Homotrimer.</text>
</comment>
<evidence type="ECO:0000256" key="5">
    <source>
        <dbReference type="ARBA" id="ARBA00023277"/>
    </source>
</evidence>
<sequence>MNVIERLGKAGLVPVVVIDKVEDAVPAARALLAGGLDIMEITMRTAAGIEAIRSVRTSVPEMLVGAGTILSLEKCIEAAEAGAQFIVSPGFDAEIVSWCVEHDVAVTPGCVTPTEIQQALALGVYTVKFFPSNVYGAVAAMNALNGPFKSVGVKFIPTGGVNNDNLSEYASQPFIHAIGGGWLCKTADIVNHNFGAITEVVKRAIDILLGFEMAHVGINVDTADESLQVCKQFESAFGFATKEGNSSNFASPGIEVMKSKFLGEMGHIAIKTNNISRAVHYLAKRGFEVDMETAKYKGDSMVAVYLNDEFGGFAIHLLQK</sequence>
<dbReference type="Gene3D" id="3.20.20.70">
    <property type="entry name" value="Aldolase class I"/>
    <property type="match status" value="1"/>
</dbReference>
<dbReference type="InterPro" id="IPR000887">
    <property type="entry name" value="Aldlse_KDPG_KHG"/>
</dbReference>
<dbReference type="Proteomes" id="UP000195514">
    <property type="component" value="Chromosome I"/>
</dbReference>
<accession>A0A1Y6K3Y2</accession>
<protein>
    <submittedName>
        <fullName evidence="7">2-dehydro-3-deoxyphosphogluconate aldolase/4-hydroxy-2-oxoglutarate aldolase</fullName>
    </submittedName>
</protein>
<dbReference type="Pfam" id="PF01081">
    <property type="entry name" value="Aldolase"/>
    <property type="match status" value="1"/>
</dbReference>
<dbReference type="AlphaFoldDB" id="A0A1Y6K3Y2"/>
<organism evidence="7 8">
    <name type="scientific">Candidatus Brevifilum fermentans</name>
    <dbReference type="NCBI Taxonomy" id="1986204"/>
    <lineage>
        <taxon>Bacteria</taxon>
        <taxon>Bacillati</taxon>
        <taxon>Chloroflexota</taxon>
        <taxon>Anaerolineae</taxon>
        <taxon>Anaerolineales</taxon>
        <taxon>Anaerolineaceae</taxon>
        <taxon>Candidatus Brevifilum</taxon>
    </lineage>
</organism>
<feature type="domain" description="VOC" evidence="6">
    <location>
        <begin position="212"/>
        <end position="320"/>
    </location>
</feature>
<dbReference type="SUPFAM" id="SSF54593">
    <property type="entry name" value="Glyoxalase/Bleomycin resistance protein/Dihydroxybiphenyl dioxygenase"/>
    <property type="match status" value="1"/>
</dbReference>
<evidence type="ECO:0000256" key="2">
    <source>
        <dbReference type="ARBA" id="ARBA00006906"/>
    </source>
</evidence>
<dbReference type="RefSeq" id="WP_087861504.1">
    <property type="nucleotide sequence ID" value="NZ_LT859958.1"/>
</dbReference>
<dbReference type="PANTHER" id="PTHR30246:SF1">
    <property type="entry name" value="2-DEHYDRO-3-DEOXY-6-PHOSPHOGALACTONATE ALDOLASE-RELATED"/>
    <property type="match status" value="1"/>
</dbReference>
<dbReference type="EMBL" id="LT859958">
    <property type="protein sequence ID" value="SMX53578.1"/>
    <property type="molecule type" value="Genomic_DNA"/>
</dbReference>
<dbReference type="OrthoDB" id="9802667at2"/>
<evidence type="ECO:0000256" key="4">
    <source>
        <dbReference type="ARBA" id="ARBA00023239"/>
    </source>
</evidence>
<dbReference type="SUPFAM" id="SSF51569">
    <property type="entry name" value="Aldolase"/>
    <property type="match status" value="1"/>
</dbReference>
<comment type="pathway">
    <text evidence="1">Carbohydrate acid metabolism.</text>
</comment>
<dbReference type="InterPro" id="IPR031338">
    <property type="entry name" value="KDPG/KHG_AS_2"/>
</dbReference>
<evidence type="ECO:0000256" key="3">
    <source>
        <dbReference type="ARBA" id="ARBA00011233"/>
    </source>
</evidence>
<dbReference type="InterPro" id="IPR037523">
    <property type="entry name" value="VOC_core"/>
</dbReference>
<name>A0A1Y6K3Y2_9CHLR</name>
<dbReference type="InterPro" id="IPR029068">
    <property type="entry name" value="Glyas_Bleomycin-R_OHBP_Dase"/>
</dbReference>
<dbReference type="PROSITE" id="PS51819">
    <property type="entry name" value="VOC"/>
    <property type="match status" value="1"/>
</dbReference>
<dbReference type="CDD" id="cd00452">
    <property type="entry name" value="KDPG_aldolase"/>
    <property type="match status" value="1"/>
</dbReference>
<dbReference type="KEGG" id="abat:CFX1CAM_0512"/>
<keyword evidence="8" id="KW-1185">Reference proteome</keyword>
<keyword evidence="5" id="KW-0119">Carbohydrate metabolism</keyword>
<dbReference type="PROSITE" id="PS00160">
    <property type="entry name" value="ALDOLASE_KDPG_KHG_2"/>
    <property type="match status" value="1"/>
</dbReference>
<comment type="similarity">
    <text evidence="2">Belongs to the KHG/KDPG aldolase family.</text>
</comment>
<dbReference type="InterPro" id="IPR013785">
    <property type="entry name" value="Aldolase_TIM"/>
</dbReference>
<dbReference type="GO" id="GO:0016829">
    <property type="term" value="F:lyase activity"/>
    <property type="evidence" value="ECO:0007669"/>
    <property type="project" value="UniProtKB-KW"/>
</dbReference>